<accession>A0A0U3BKZ8</accession>
<dbReference type="InterPro" id="IPR009057">
    <property type="entry name" value="Homeodomain-like_sf"/>
</dbReference>
<sequence>MPYFNACPPGCNPDFSTPLGGAGGGGAAGTGNPWGYDVGVDNHPGNMIYPYADTNNFQNTDYPAHHSTPPGVRHYPHSQPLAYSFQSSPLPPPHPHSPYSLLPAASTSQSVYVNTPDRSRNYQYVYDTTNGLPYKQCNASPELEMGSYGEEGGEPVDYSQLQQVPVQQQQAQPTKKTVTYKWMQVKRGAAKAGYMNSVGSGGNGLSHHKGSASIKAGDMKQEVGLHSPPGQPVGQLPPEGSVPSNGNIPINKNIQILSNGTGRTNFTIKQLTELEKEFQFSRYLTRAKRIEIANILGLNETQVKIWFQNRRMKQKKRQKEASLSYALSGSPPSSGTLPNSCSSSVITSSNCADLEMDSV</sequence>
<feature type="domain" description="Homeobox" evidence="9">
    <location>
        <begin position="257"/>
        <end position="317"/>
    </location>
</feature>
<dbReference type="GO" id="GO:0000981">
    <property type="term" value="F:DNA-binding transcription factor activity, RNA polymerase II-specific"/>
    <property type="evidence" value="ECO:0007669"/>
    <property type="project" value="InterPro"/>
</dbReference>
<dbReference type="Pfam" id="PF00046">
    <property type="entry name" value="Homeodomain"/>
    <property type="match status" value="1"/>
</dbReference>
<dbReference type="PRINTS" id="PR00024">
    <property type="entry name" value="HOMEOBOX"/>
</dbReference>
<dbReference type="SUPFAM" id="SSF46689">
    <property type="entry name" value="Homeodomain-like"/>
    <property type="match status" value="1"/>
</dbReference>
<comment type="subcellular location">
    <subcellularLocation>
        <location evidence="1 6 7">Nucleus</location>
    </subcellularLocation>
</comment>
<evidence type="ECO:0000256" key="7">
    <source>
        <dbReference type="RuleBase" id="RU000682"/>
    </source>
</evidence>
<keyword evidence="5 6" id="KW-0539">Nucleus</keyword>
<dbReference type="GO" id="GO:0000978">
    <property type="term" value="F:RNA polymerase II cis-regulatory region sequence-specific DNA binding"/>
    <property type="evidence" value="ECO:0007669"/>
    <property type="project" value="TreeGrafter"/>
</dbReference>
<keyword evidence="3 6" id="KW-0238">DNA-binding</keyword>
<feature type="DNA-binding region" description="Homeobox" evidence="6">
    <location>
        <begin position="259"/>
        <end position="318"/>
    </location>
</feature>
<evidence type="ECO:0000256" key="6">
    <source>
        <dbReference type="PROSITE-ProRule" id="PRU00108"/>
    </source>
</evidence>
<evidence type="ECO:0000256" key="2">
    <source>
        <dbReference type="ARBA" id="ARBA00022473"/>
    </source>
</evidence>
<dbReference type="PANTHER" id="PTHR45946">
    <property type="entry name" value="HOMEOBOX PROTEIN ROUGH-RELATED"/>
    <property type="match status" value="1"/>
</dbReference>
<dbReference type="AlphaFoldDB" id="A0A0U3BKZ8"/>
<dbReference type="PANTHER" id="PTHR45946:SF4">
    <property type="entry name" value="HOMEOBOX PROTEIN ROUGH-RELATED"/>
    <property type="match status" value="1"/>
</dbReference>
<dbReference type="InterPro" id="IPR020479">
    <property type="entry name" value="HD_metazoa"/>
</dbReference>
<evidence type="ECO:0000256" key="5">
    <source>
        <dbReference type="ARBA" id="ARBA00023242"/>
    </source>
</evidence>
<dbReference type="InterPro" id="IPR000047">
    <property type="entry name" value="HTH_motif"/>
</dbReference>
<feature type="compositionally biased region" description="Low complexity" evidence="8">
    <location>
        <begin position="328"/>
        <end position="346"/>
    </location>
</feature>
<keyword evidence="4 6" id="KW-0371">Homeobox</keyword>
<dbReference type="SMART" id="SM00389">
    <property type="entry name" value="HOX"/>
    <property type="match status" value="1"/>
</dbReference>
<reference evidence="10" key="1">
    <citation type="journal article" date="2016" name="Curr. Biol.">
        <title>The Compact Body Plan of Tardigrades Evolved by the Loss of a Large Body Region.</title>
        <authorList>
            <person name="Smith F.W."/>
            <person name="Boothby T.C."/>
            <person name="Giovannini I."/>
            <person name="Rebecchi L."/>
            <person name="Jockusch E.L."/>
            <person name="Goldstein B."/>
        </authorList>
    </citation>
    <scope>NUCLEOTIDE SEQUENCE</scope>
</reference>
<dbReference type="InterPro" id="IPR017970">
    <property type="entry name" value="Homeobox_CS"/>
</dbReference>
<organism evidence="10">
    <name type="scientific">Paramacrobiotus richtersi</name>
    <name type="common">Water bear</name>
    <name type="synonym">Macrobiotus richtersi</name>
    <dbReference type="NCBI Taxonomy" id="697321"/>
    <lineage>
        <taxon>Eukaryota</taxon>
        <taxon>Metazoa</taxon>
        <taxon>Ecdysozoa</taxon>
        <taxon>Tardigrada</taxon>
        <taxon>Eutardigrada</taxon>
        <taxon>Parachela</taxon>
        <taxon>Macrobiotoidea</taxon>
        <taxon>Macrobiotidae</taxon>
        <taxon>Paramacrobiotus</taxon>
        <taxon>Paramacrobiotus richtersi group</taxon>
    </lineage>
</organism>
<feature type="region of interest" description="Disordered" evidence="8">
    <location>
        <begin position="222"/>
        <end position="244"/>
    </location>
</feature>
<name>A0A0U3BKZ8_PARRC</name>
<evidence type="ECO:0000256" key="1">
    <source>
        <dbReference type="ARBA" id="ARBA00004123"/>
    </source>
</evidence>
<evidence type="ECO:0000256" key="3">
    <source>
        <dbReference type="ARBA" id="ARBA00023125"/>
    </source>
</evidence>
<protein>
    <submittedName>
        <fullName evidence="10">Labial</fullName>
    </submittedName>
</protein>
<dbReference type="InterPro" id="IPR001356">
    <property type="entry name" value="HD"/>
</dbReference>
<dbReference type="Gene3D" id="1.10.10.60">
    <property type="entry name" value="Homeodomain-like"/>
    <property type="match status" value="1"/>
</dbReference>
<feature type="region of interest" description="Disordered" evidence="8">
    <location>
        <begin position="59"/>
        <end position="102"/>
    </location>
</feature>
<dbReference type="InterPro" id="IPR046327">
    <property type="entry name" value="HXA1/B1/D1"/>
</dbReference>
<dbReference type="GO" id="GO:0005634">
    <property type="term" value="C:nucleus"/>
    <property type="evidence" value="ECO:0007669"/>
    <property type="project" value="UniProtKB-SubCell"/>
</dbReference>
<dbReference type="PRINTS" id="PR00031">
    <property type="entry name" value="HTHREPRESSR"/>
</dbReference>
<dbReference type="EMBL" id="KT991397">
    <property type="protein sequence ID" value="ALT32053.1"/>
    <property type="molecule type" value="mRNA"/>
</dbReference>
<dbReference type="PROSITE" id="PS50071">
    <property type="entry name" value="HOMEOBOX_2"/>
    <property type="match status" value="1"/>
</dbReference>
<dbReference type="PROSITE" id="PS00027">
    <property type="entry name" value="HOMEOBOX_1"/>
    <property type="match status" value="1"/>
</dbReference>
<feature type="region of interest" description="Disordered" evidence="8">
    <location>
        <begin position="318"/>
        <end position="346"/>
    </location>
</feature>
<evidence type="ECO:0000313" key="10">
    <source>
        <dbReference type="EMBL" id="ALT32053.1"/>
    </source>
</evidence>
<proteinExistence type="evidence at transcript level"/>
<evidence type="ECO:0000259" key="9">
    <source>
        <dbReference type="PROSITE" id="PS50071"/>
    </source>
</evidence>
<evidence type="ECO:0000256" key="4">
    <source>
        <dbReference type="ARBA" id="ARBA00023155"/>
    </source>
</evidence>
<keyword evidence="2" id="KW-0217">Developmental protein</keyword>
<dbReference type="CDD" id="cd00086">
    <property type="entry name" value="homeodomain"/>
    <property type="match status" value="1"/>
</dbReference>
<evidence type="ECO:0000256" key="8">
    <source>
        <dbReference type="SAM" id="MobiDB-lite"/>
    </source>
</evidence>